<dbReference type="PANTHER" id="PTHR37162:SF1">
    <property type="entry name" value="BED-TYPE DOMAIN-CONTAINING PROTEIN"/>
    <property type="match status" value="1"/>
</dbReference>
<reference evidence="2" key="1">
    <citation type="submission" date="2025-08" db="UniProtKB">
        <authorList>
            <consortium name="RefSeq"/>
        </authorList>
    </citation>
    <scope>IDENTIFICATION</scope>
    <source>
        <tissue evidence="2">Whole larval tissue</tissue>
    </source>
</reference>
<evidence type="ECO:0000313" key="1">
    <source>
        <dbReference type="Proteomes" id="UP000829999"/>
    </source>
</evidence>
<protein>
    <submittedName>
        <fullName evidence="2">Uncharacterized protein LOC126911269</fullName>
    </submittedName>
</protein>
<dbReference type="SUPFAM" id="SSF53098">
    <property type="entry name" value="Ribonuclease H-like"/>
    <property type="match status" value="1"/>
</dbReference>
<name>A0A9R0DTT4_SPOFR</name>
<dbReference type="OrthoDB" id="6159421at2759"/>
<dbReference type="PANTHER" id="PTHR37162">
    <property type="entry name" value="HAT FAMILY DIMERISATION DOMAINCONTAINING PROTEIN-RELATED"/>
    <property type="match status" value="1"/>
</dbReference>
<keyword evidence="1" id="KW-1185">Reference proteome</keyword>
<dbReference type="Proteomes" id="UP000829999">
    <property type="component" value="Chromosome 12"/>
</dbReference>
<dbReference type="RefSeq" id="XP_050553316.1">
    <property type="nucleotide sequence ID" value="XM_050697359.1"/>
</dbReference>
<accession>A0A9R0DTT4</accession>
<sequence length="363" mass="41288">MKTEIQQSVGWKKAYSQTSVYNNAVITYISTTNCKLLQTSKSHSEEEKAKYAELKLAAFMAEHKIPHSSMDHLSDLLVDAFPDSNIAKNMKMKHTKLQVIINNVLSDSEKAALIADLKSQKKSVLIDESTDVASTKTMCVVVRYYDPKIGRVVSRLWELIDLFGEENVDHTTIAKRLFEVLIKSFEENCVPLNNIVGFGSDGCNTMMGCNNSVSSRFRQLCLGITIIKCVCHSLHLCSSEGCIELPSECEKLTRNIYNHFKTSSKRQSQLKAFQEFCDAKIHKMLRPAQTRWLSLLAVVERILEQWEALKLYFHDKWLEDHECREIHTEVLLTLSQTTTAATPTPARTELLSTQIKLHKEVAR</sequence>
<evidence type="ECO:0000313" key="2">
    <source>
        <dbReference type="RefSeq" id="XP_050553316.1"/>
    </source>
</evidence>
<dbReference type="AlphaFoldDB" id="A0A9R0DTT4"/>
<gene>
    <name evidence="2" type="primary">LOC126911269</name>
</gene>
<organism evidence="1 2">
    <name type="scientific">Spodoptera frugiperda</name>
    <name type="common">Fall armyworm</name>
    <dbReference type="NCBI Taxonomy" id="7108"/>
    <lineage>
        <taxon>Eukaryota</taxon>
        <taxon>Metazoa</taxon>
        <taxon>Ecdysozoa</taxon>
        <taxon>Arthropoda</taxon>
        <taxon>Hexapoda</taxon>
        <taxon>Insecta</taxon>
        <taxon>Pterygota</taxon>
        <taxon>Neoptera</taxon>
        <taxon>Endopterygota</taxon>
        <taxon>Lepidoptera</taxon>
        <taxon>Glossata</taxon>
        <taxon>Ditrysia</taxon>
        <taxon>Noctuoidea</taxon>
        <taxon>Noctuidae</taxon>
        <taxon>Amphipyrinae</taxon>
        <taxon>Spodoptera</taxon>
    </lineage>
</organism>
<dbReference type="InterPro" id="IPR012337">
    <property type="entry name" value="RNaseH-like_sf"/>
</dbReference>
<dbReference type="GeneID" id="126911269"/>
<proteinExistence type="predicted"/>